<comment type="caution">
    <text evidence="1">The sequence shown here is derived from an EMBL/GenBank/DDBJ whole genome shotgun (WGS) entry which is preliminary data.</text>
</comment>
<organism evidence="1">
    <name type="scientific">Tanacetum cinerariifolium</name>
    <name type="common">Dalmatian daisy</name>
    <name type="synonym">Chrysanthemum cinerariifolium</name>
    <dbReference type="NCBI Taxonomy" id="118510"/>
    <lineage>
        <taxon>Eukaryota</taxon>
        <taxon>Viridiplantae</taxon>
        <taxon>Streptophyta</taxon>
        <taxon>Embryophyta</taxon>
        <taxon>Tracheophyta</taxon>
        <taxon>Spermatophyta</taxon>
        <taxon>Magnoliopsida</taxon>
        <taxon>eudicotyledons</taxon>
        <taxon>Gunneridae</taxon>
        <taxon>Pentapetalae</taxon>
        <taxon>asterids</taxon>
        <taxon>campanulids</taxon>
        <taxon>Asterales</taxon>
        <taxon>Asteraceae</taxon>
        <taxon>Asteroideae</taxon>
        <taxon>Anthemideae</taxon>
        <taxon>Anthemidinae</taxon>
        <taxon>Tanacetum</taxon>
    </lineage>
</organism>
<accession>A0A699SP90</accession>
<protein>
    <submittedName>
        <fullName evidence="1">Uncharacterized protein</fullName>
    </submittedName>
</protein>
<dbReference type="EMBL" id="BKCJ011173168">
    <property type="protein sequence ID" value="GFC98613.1"/>
    <property type="molecule type" value="Genomic_DNA"/>
</dbReference>
<dbReference type="AlphaFoldDB" id="A0A699SP90"/>
<name>A0A699SP90_TANCI</name>
<evidence type="ECO:0000313" key="1">
    <source>
        <dbReference type="EMBL" id="GFC98613.1"/>
    </source>
</evidence>
<sequence>GELEQIMENLIQDNKHLEERLDSHGSRLYTLENLNIPQQVSKAVDEIVTDAVDWAIQALLWNRFKDLLEENMKEILLEKHAKYLMLLMKNLVLPSNVNADENLKLTVKEQLILKKLASSTGTLSSLQHLAKDISFGDLFFDDKPSEAENQKTIAETEAESMVSVTIQQDTSAIPPMTTHAK</sequence>
<feature type="non-terminal residue" evidence="1">
    <location>
        <position position="1"/>
    </location>
</feature>
<proteinExistence type="predicted"/>
<reference evidence="1" key="1">
    <citation type="journal article" date="2019" name="Sci. Rep.">
        <title>Draft genome of Tanacetum cinerariifolium, the natural source of mosquito coil.</title>
        <authorList>
            <person name="Yamashiro T."/>
            <person name="Shiraishi A."/>
            <person name="Satake H."/>
            <person name="Nakayama K."/>
        </authorList>
    </citation>
    <scope>NUCLEOTIDE SEQUENCE</scope>
</reference>
<gene>
    <name evidence="1" type="ORF">Tci_870583</name>
</gene>